<name>A0A139IC75_9PEZI</name>
<reference evidence="1 2" key="1">
    <citation type="submission" date="2015-07" db="EMBL/GenBank/DDBJ databases">
        <title>Comparative genomics of the Sigatoka disease complex on banana suggests a link between parallel evolutionary changes in Pseudocercospora fijiensis and Pseudocercospora eumusae and increased virulence on the banana host.</title>
        <authorList>
            <person name="Chang T.-C."/>
            <person name="Salvucci A."/>
            <person name="Crous P.W."/>
            <person name="Stergiopoulos I."/>
        </authorList>
    </citation>
    <scope>NUCLEOTIDE SEQUENCE [LARGE SCALE GENOMIC DNA]</scope>
    <source>
        <strain evidence="1 2">CBS 116634</strain>
    </source>
</reference>
<protein>
    <submittedName>
        <fullName evidence="1">Uncharacterized protein</fullName>
    </submittedName>
</protein>
<dbReference type="AlphaFoldDB" id="A0A139IC75"/>
<accession>A0A139IC75</accession>
<proteinExistence type="predicted"/>
<dbReference type="Proteomes" id="UP000073492">
    <property type="component" value="Unassembled WGS sequence"/>
</dbReference>
<gene>
    <name evidence="1" type="ORF">AC579_5658</name>
</gene>
<comment type="caution">
    <text evidence="1">The sequence shown here is derived from an EMBL/GenBank/DDBJ whole genome shotgun (WGS) entry which is preliminary data.</text>
</comment>
<evidence type="ECO:0000313" key="2">
    <source>
        <dbReference type="Proteomes" id="UP000073492"/>
    </source>
</evidence>
<feature type="non-terminal residue" evidence="1">
    <location>
        <position position="1"/>
    </location>
</feature>
<dbReference type="OrthoDB" id="5337308at2759"/>
<keyword evidence="2" id="KW-1185">Reference proteome</keyword>
<dbReference type="EMBL" id="LFZO01000157">
    <property type="protein sequence ID" value="KXT12294.1"/>
    <property type="molecule type" value="Genomic_DNA"/>
</dbReference>
<organism evidence="1 2">
    <name type="scientific">Pseudocercospora musae</name>
    <dbReference type="NCBI Taxonomy" id="113226"/>
    <lineage>
        <taxon>Eukaryota</taxon>
        <taxon>Fungi</taxon>
        <taxon>Dikarya</taxon>
        <taxon>Ascomycota</taxon>
        <taxon>Pezizomycotina</taxon>
        <taxon>Dothideomycetes</taxon>
        <taxon>Dothideomycetidae</taxon>
        <taxon>Mycosphaerellales</taxon>
        <taxon>Mycosphaerellaceae</taxon>
        <taxon>Pseudocercospora</taxon>
    </lineage>
</organism>
<evidence type="ECO:0000313" key="1">
    <source>
        <dbReference type="EMBL" id="KXT12294.1"/>
    </source>
</evidence>
<sequence>PRQHGIPRWQLVRRDTAPSSSFDFEISQNQTLLPRGNDKNEWLDPMFLLMPEEKINALPDYDEDDPWQKQKALAARKGFRLFRNMRSPTESSPASPDFKPREGKTAKDILVDYGWSNTLTEPGFSDSAIIERLSKAVEELKLSKDPAEWIASDMYHKASSHGPDGQGDYPITKGSCQSLFDLANGGLIAAYNLSPQEMVEKLDLQIPSSLLVPLQKWSDLAWVGREEASVKYKENNAGKTLKNLEHVFRYNVITESTQNVLRMVTGQQSPRDVGLWPGVSYPIAEPQGLAVLGTIHGAGVAWMLSQHKEAMGVRAIDRVNIFNCNAANSPSWCIYLHISDVTSTS</sequence>